<gene>
    <name evidence="3" type="ORF">O6P43_001573</name>
</gene>
<keyword evidence="4" id="KW-1185">Reference proteome</keyword>
<dbReference type="KEGG" id="qsa:O6P43_001573"/>
<feature type="chain" id="PRO_5042116780" evidence="2">
    <location>
        <begin position="23"/>
        <end position="89"/>
    </location>
</feature>
<reference evidence="3 4" key="1">
    <citation type="journal article" date="2023" name="Science">
        <title>Elucidation of the pathway for biosynthesis of saponin adjuvants from the soapbark tree.</title>
        <authorList>
            <person name="Reed J."/>
            <person name="Orme A."/>
            <person name="El-Demerdash A."/>
            <person name="Owen C."/>
            <person name="Martin L.B.B."/>
            <person name="Misra R.C."/>
            <person name="Kikuchi S."/>
            <person name="Rejzek M."/>
            <person name="Martin A.C."/>
            <person name="Harkess A."/>
            <person name="Leebens-Mack J."/>
            <person name="Louveau T."/>
            <person name="Stephenson M.J."/>
            <person name="Osbourn A."/>
        </authorList>
    </citation>
    <scope>NUCLEOTIDE SEQUENCE [LARGE SCALE GENOMIC DNA]</scope>
    <source>
        <strain evidence="3">S10</strain>
    </source>
</reference>
<keyword evidence="2" id="KW-0732">Signal</keyword>
<comment type="caution">
    <text evidence="3">The sequence shown here is derived from an EMBL/GenBank/DDBJ whole genome shotgun (WGS) entry which is preliminary data.</text>
</comment>
<accession>A0AAD7QJ33</accession>
<evidence type="ECO:0000313" key="3">
    <source>
        <dbReference type="EMBL" id="KAJ7982451.1"/>
    </source>
</evidence>
<protein>
    <submittedName>
        <fullName evidence="3">Clavata3/ESR (CLE) protein</fullName>
    </submittedName>
</protein>
<proteinExistence type="predicted"/>
<feature type="region of interest" description="Disordered" evidence="1">
    <location>
        <begin position="24"/>
        <end position="89"/>
    </location>
</feature>
<dbReference type="EMBL" id="JARAOO010000001">
    <property type="protein sequence ID" value="KAJ7982451.1"/>
    <property type="molecule type" value="Genomic_DNA"/>
</dbReference>
<name>A0AAD7QJ33_QUISA</name>
<evidence type="ECO:0000256" key="1">
    <source>
        <dbReference type="SAM" id="MobiDB-lite"/>
    </source>
</evidence>
<sequence length="89" mass="9736">MKIFYKTLIATLISITLMLSLGSNMSQARSHPSSSLDSTMSSSSQAHFHSLFPGRKRANTTDPVVASLRRIPPSLPNPTQNKLKPRPMG</sequence>
<feature type="signal peptide" evidence="2">
    <location>
        <begin position="1"/>
        <end position="22"/>
    </location>
</feature>
<dbReference type="Proteomes" id="UP001163823">
    <property type="component" value="Chromosome 1"/>
</dbReference>
<organism evidence="3 4">
    <name type="scientific">Quillaja saponaria</name>
    <name type="common">Soap bark tree</name>
    <dbReference type="NCBI Taxonomy" id="32244"/>
    <lineage>
        <taxon>Eukaryota</taxon>
        <taxon>Viridiplantae</taxon>
        <taxon>Streptophyta</taxon>
        <taxon>Embryophyta</taxon>
        <taxon>Tracheophyta</taxon>
        <taxon>Spermatophyta</taxon>
        <taxon>Magnoliopsida</taxon>
        <taxon>eudicotyledons</taxon>
        <taxon>Gunneridae</taxon>
        <taxon>Pentapetalae</taxon>
        <taxon>rosids</taxon>
        <taxon>fabids</taxon>
        <taxon>Fabales</taxon>
        <taxon>Quillajaceae</taxon>
        <taxon>Quillaja</taxon>
    </lineage>
</organism>
<evidence type="ECO:0000256" key="2">
    <source>
        <dbReference type="SAM" id="SignalP"/>
    </source>
</evidence>
<evidence type="ECO:0000313" key="4">
    <source>
        <dbReference type="Proteomes" id="UP001163823"/>
    </source>
</evidence>
<dbReference type="AlphaFoldDB" id="A0AAD7QJ33"/>
<feature type="compositionally biased region" description="Low complexity" evidence="1">
    <location>
        <begin position="30"/>
        <end position="44"/>
    </location>
</feature>